<feature type="transmembrane region" description="Helical" evidence="10">
    <location>
        <begin position="142"/>
        <end position="165"/>
    </location>
</feature>
<feature type="region of interest" description="Disordered" evidence="9">
    <location>
        <begin position="337"/>
        <end position="357"/>
    </location>
</feature>
<dbReference type="GO" id="GO:0000155">
    <property type="term" value="F:phosphorelay sensor kinase activity"/>
    <property type="evidence" value="ECO:0007669"/>
    <property type="project" value="InterPro"/>
</dbReference>
<dbReference type="GO" id="GO:0016020">
    <property type="term" value="C:membrane"/>
    <property type="evidence" value="ECO:0007669"/>
    <property type="project" value="InterPro"/>
</dbReference>
<evidence type="ECO:0000256" key="1">
    <source>
        <dbReference type="ARBA" id="ARBA00000085"/>
    </source>
</evidence>
<evidence type="ECO:0000256" key="4">
    <source>
        <dbReference type="ARBA" id="ARBA00022679"/>
    </source>
</evidence>
<dbReference type="AlphaFoldDB" id="A0A919NTA4"/>
<protein>
    <recommendedName>
        <fullName evidence="2">histidine kinase</fullName>
        <ecNumber evidence="2">2.7.13.3</ecNumber>
    </recommendedName>
</protein>
<name>A0A919NTA4_9ACTN</name>
<feature type="transmembrane region" description="Helical" evidence="10">
    <location>
        <begin position="12"/>
        <end position="33"/>
    </location>
</feature>
<dbReference type="GO" id="GO:0005524">
    <property type="term" value="F:ATP binding"/>
    <property type="evidence" value="ECO:0007669"/>
    <property type="project" value="UniProtKB-KW"/>
</dbReference>
<feature type="transmembrane region" description="Helical" evidence="10">
    <location>
        <begin position="39"/>
        <end position="56"/>
    </location>
</feature>
<dbReference type="InterPro" id="IPR011712">
    <property type="entry name" value="Sig_transdc_His_kin_sub3_dim/P"/>
</dbReference>
<keyword evidence="10" id="KW-0812">Transmembrane</keyword>
<feature type="domain" description="Histidine kinase/HSP90-like ATPase" evidence="11">
    <location>
        <begin position="299"/>
        <end position="390"/>
    </location>
</feature>
<dbReference type="EMBL" id="BOMY01000042">
    <property type="protein sequence ID" value="GIF23865.1"/>
    <property type="molecule type" value="Genomic_DNA"/>
</dbReference>
<evidence type="ECO:0000256" key="2">
    <source>
        <dbReference type="ARBA" id="ARBA00012438"/>
    </source>
</evidence>
<accession>A0A919NTA4</accession>
<organism evidence="13 14">
    <name type="scientific">Paractinoplanes tereljensis</name>
    <dbReference type="NCBI Taxonomy" id="571912"/>
    <lineage>
        <taxon>Bacteria</taxon>
        <taxon>Bacillati</taxon>
        <taxon>Actinomycetota</taxon>
        <taxon>Actinomycetes</taxon>
        <taxon>Micromonosporales</taxon>
        <taxon>Micromonosporaceae</taxon>
        <taxon>Paractinoplanes</taxon>
    </lineage>
</organism>
<dbReference type="EC" id="2.7.13.3" evidence="2"/>
<dbReference type="Pfam" id="PF02518">
    <property type="entry name" value="HATPase_c"/>
    <property type="match status" value="1"/>
</dbReference>
<feature type="transmembrane region" description="Helical" evidence="10">
    <location>
        <begin position="63"/>
        <end position="87"/>
    </location>
</feature>
<feature type="transmembrane region" description="Helical" evidence="10">
    <location>
        <begin position="93"/>
        <end position="111"/>
    </location>
</feature>
<evidence type="ECO:0000313" key="13">
    <source>
        <dbReference type="EMBL" id="GIF23865.1"/>
    </source>
</evidence>
<dbReference type="InterPro" id="IPR003594">
    <property type="entry name" value="HATPase_dom"/>
</dbReference>
<evidence type="ECO:0000256" key="7">
    <source>
        <dbReference type="ARBA" id="ARBA00022840"/>
    </source>
</evidence>
<evidence type="ECO:0000313" key="14">
    <source>
        <dbReference type="Proteomes" id="UP000623608"/>
    </source>
</evidence>
<dbReference type="PANTHER" id="PTHR24421:SF10">
    <property type="entry name" value="NITRATE_NITRITE SENSOR PROTEIN NARQ"/>
    <property type="match status" value="1"/>
</dbReference>
<dbReference type="InterPro" id="IPR036890">
    <property type="entry name" value="HATPase_C_sf"/>
</dbReference>
<dbReference type="Proteomes" id="UP000623608">
    <property type="component" value="Unassembled WGS sequence"/>
</dbReference>
<proteinExistence type="predicted"/>
<evidence type="ECO:0000256" key="5">
    <source>
        <dbReference type="ARBA" id="ARBA00022741"/>
    </source>
</evidence>
<keyword evidence="5" id="KW-0547">Nucleotide-binding</keyword>
<evidence type="ECO:0000259" key="11">
    <source>
        <dbReference type="Pfam" id="PF02518"/>
    </source>
</evidence>
<dbReference type="InterPro" id="IPR050482">
    <property type="entry name" value="Sensor_HK_TwoCompSys"/>
</dbReference>
<feature type="domain" description="Signal transduction histidine kinase subgroup 3 dimerisation and phosphoacceptor" evidence="12">
    <location>
        <begin position="188"/>
        <end position="253"/>
    </location>
</feature>
<dbReference type="Gene3D" id="1.20.5.1930">
    <property type="match status" value="1"/>
</dbReference>
<evidence type="ECO:0000256" key="6">
    <source>
        <dbReference type="ARBA" id="ARBA00022777"/>
    </source>
</evidence>
<evidence type="ECO:0000259" key="12">
    <source>
        <dbReference type="Pfam" id="PF07730"/>
    </source>
</evidence>
<evidence type="ECO:0000256" key="9">
    <source>
        <dbReference type="SAM" id="MobiDB-lite"/>
    </source>
</evidence>
<sequence length="396" mass="41709">MSLDLRTVPPRRWAAPVFLAVVLASMLVTATIRTGQADPPGPGLLVFVLLTWLPLLARTRYPVAVMVVVTSLECLHIALLPSVVAGANAAELMGAYQPVPIATMVAVFTVASRRPQRFGWASGGTAGVLLLVTGVLSQPSTLLATDFVVFNLIIMAAGAGVLITARRERRERDARDRVQETNRHVTAERLRIARDLHDVVAHHLTLVNAQAGVAGYLLGTNPPAARAALKDITAHTRQALDELRATVGLLRSDGEPAEALHPVPGLDRLDDLIAGFTSADAPVTQHTSGSPVPLTGSAETSAYRIVQEALTNAAKHAPGAAVAITLAWSPQGLHLTVENGPGRRPHYTTPPPSSGHGLVGMRERAQACGGEVWATRTTSGGFAVRASLPAHSAYEA</sequence>
<comment type="catalytic activity">
    <reaction evidence="1">
        <text>ATP + protein L-histidine = ADP + protein N-phospho-L-histidine.</text>
        <dbReference type="EC" id="2.7.13.3"/>
    </reaction>
</comment>
<evidence type="ECO:0000256" key="8">
    <source>
        <dbReference type="ARBA" id="ARBA00023012"/>
    </source>
</evidence>
<dbReference type="SUPFAM" id="SSF55874">
    <property type="entry name" value="ATPase domain of HSP90 chaperone/DNA topoisomerase II/histidine kinase"/>
    <property type="match status" value="1"/>
</dbReference>
<comment type="caution">
    <text evidence="13">The sequence shown here is derived from an EMBL/GenBank/DDBJ whole genome shotgun (WGS) entry which is preliminary data.</text>
</comment>
<dbReference type="RefSeq" id="WP_203811754.1">
    <property type="nucleotide sequence ID" value="NZ_BOMY01000042.1"/>
</dbReference>
<dbReference type="CDD" id="cd16917">
    <property type="entry name" value="HATPase_UhpB-NarQ-NarX-like"/>
    <property type="match status" value="1"/>
</dbReference>
<dbReference type="GO" id="GO:0046983">
    <property type="term" value="F:protein dimerization activity"/>
    <property type="evidence" value="ECO:0007669"/>
    <property type="project" value="InterPro"/>
</dbReference>
<feature type="transmembrane region" description="Helical" evidence="10">
    <location>
        <begin position="118"/>
        <end position="136"/>
    </location>
</feature>
<dbReference type="PANTHER" id="PTHR24421">
    <property type="entry name" value="NITRATE/NITRITE SENSOR PROTEIN NARX-RELATED"/>
    <property type="match status" value="1"/>
</dbReference>
<evidence type="ECO:0000256" key="3">
    <source>
        <dbReference type="ARBA" id="ARBA00022553"/>
    </source>
</evidence>
<keyword evidence="7" id="KW-0067">ATP-binding</keyword>
<keyword evidence="6" id="KW-0418">Kinase</keyword>
<gene>
    <name evidence="13" type="ORF">Ate02nite_65950</name>
</gene>
<keyword evidence="14" id="KW-1185">Reference proteome</keyword>
<keyword evidence="3" id="KW-0597">Phosphoprotein</keyword>
<keyword evidence="8" id="KW-0902">Two-component regulatory system</keyword>
<keyword evidence="4" id="KW-0808">Transferase</keyword>
<dbReference type="Pfam" id="PF07730">
    <property type="entry name" value="HisKA_3"/>
    <property type="match status" value="1"/>
</dbReference>
<dbReference type="Gene3D" id="3.30.565.10">
    <property type="entry name" value="Histidine kinase-like ATPase, C-terminal domain"/>
    <property type="match status" value="1"/>
</dbReference>
<reference evidence="13" key="1">
    <citation type="submission" date="2021-01" db="EMBL/GenBank/DDBJ databases">
        <title>Whole genome shotgun sequence of Actinoplanes tereljensis NBRC 105297.</title>
        <authorList>
            <person name="Komaki H."/>
            <person name="Tamura T."/>
        </authorList>
    </citation>
    <scope>NUCLEOTIDE SEQUENCE</scope>
    <source>
        <strain evidence="13">NBRC 105297</strain>
    </source>
</reference>
<evidence type="ECO:0000256" key="10">
    <source>
        <dbReference type="SAM" id="Phobius"/>
    </source>
</evidence>
<keyword evidence="10" id="KW-0472">Membrane</keyword>
<keyword evidence="10" id="KW-1133">Transmembrane helix</keyword>